<dbReference type="OrthoDB" id="5205762at2759"/>
<dbReference type="EMBL" id="LKEB01000007">
    <property type="protein sequence ID" value="ROW15949.1"/>
    <property type="molecule type" value="Genomic_DNA"/>
</dbReference>
<gene>
    <name evidence="3" type="ORF">VPNG_02444</name>
</gene>
<dbReference type="InParanoid" id="A0A423XII7"/>
<evidence type="ECO:0000313" key="3">
    <source>
        <dbReference type="EMBL" id="ROW15949.1"/>
    </source>
</evidence>
<dbReference type="AlphaFoldDB" id="A0A423XII7"/>
<dbReference type="Proteomes" id="UP000285146">
    <property type="component" value="Unassembled WGS sequence"/>
</dbReference>
<accession>A0A423XII7</accession>
<reference evidence="3 4" key="1">
    <citation type="submission" date="2015-09" db="EMBL/GenBank/DDBJ databases">
        <title>Host preference determinants of Valsa canker pathogens revealed by comparative genomics.</title>
        <authorList>
            <person name="Yin Z."/>
            <person name="Huang L."/>
        </authorList>
    </citation>
    <scope>NUCLEOTIDE SEQUENCE [LARGE SCALE GENOMIC DNA]</scope>
    <source>
        <strain evidence="3 4">SXYLt</strain>
    </source>
</reference>
<keyword evidence="2" id="KW-0812">Transmembrane</keyword>
<comment type="caution">
    <text evidence="3">The sequence shown here is derived from an EMBL/GenBank/DDBJ whole genome shotgun (WGS) entry which is preliminary data.</text>
</comment>
<evidence type="ECO:0000256" key="1">
    <source>
        <dbReference type="SAM" id="MobiDB-lite"/>
    </source>
</evidence>
<keyword evidence="2" id="KW-0472">Membrane</keyword>
<sequence>MVSFSDEFTAYAKEEDAINNQHSSNWILCYVIITIIPFAFVASAWWSTRQHKKAKAAARAESDGIEMRDLEAAAAAGKTTMAAATTRTPAPRVPGAARVASDTRATY</sequence>
<evidence type="ECO:0000313" key="4">
    <source>
        <dbReference type="Proteomes" id="UP000285146"/>
    </source>
</evidence>
<feature type="compositionally biased region" description="Low complexity" evidence="1">
    <location>
        <begin position="81"/>
        <end position="100"/>
    </location>
</feature>
<evidence type="ECO:0000256" key="2">
    <source>
        <dbReference type="SAM" id="Phobius"/>
    </source>
</evidence>
<feature type="region of interest" description="Disordered" evidence="1">
    <location>
        <begin position="81"/>
        <end position="107"/>
    </location>
</feature>
<organism evidence="3 4">
    <name type="scientific">Cytospora leucostoma</name>
    <dbReference type="NCBI Taxonomy" id="1230097"/>
    <lineage>
        <taxon>Eukaryota</taxon>
        <taxon>Fungi</taxon>
        <taxon>Dikarya</taxon>
        <taxon>Ascomycota</taxon>
        <taxon>Pezizomycotina</taxon>
        <taxon>Sordariomycetes</taxon>
        <taxon>Sordariomycetidae</taxon>
        <taxon>Diaporthales</taxon>
        <taxon>Cytosporaceae</taxon>
        <taxon>Cytospora</taxon>
    </lineage>
</organism>
<feature type="transmembrane region" description="Helical" evidence="2">
    <location>
        <begin position="25"/>
        <end position="46"/>
    </location>
</feature>
<name>A0A423XII7_9PEZI</name>
<protein>
    <submittedName>
        <fullName evidence="3">Uncharacterized protein</fullName>
    </submittedName>
</protein>
<keyword evidence="2" id="KW-1133">Transmembrane helix</keyword>
<keyword evidence="4" id="KW-1185">Reference proteome</keyword>
<proteinExistence type="predicted"/>